<dbReference type="OrthoDB" id="129834at2"/>
<evidence type="ECO:0000313" key="2">
    <source>
        <dbReference type="EMBL" id="ABA87860.1"/>
    </source>
</evidence>
<dbReference type="STRING" id="338963.Pcar_0601"/>
<feature type="compositionally biased region" description="Low complexity" evidence="1">
    <location>
        <begin position="74"/>
        <end position="83"/>
    </location>
</feature>
<dbReference type="KEGG" id="pca:Pcar_0601"/>
<proteinExistence type="predicted"/>
<name>Q3A8N3_SYNC1</name>
<accession>Q3A8N3</accession>
<keyword evidence="3" id="KW-1185">Reference proteome</keyword>
<organism evidence="2 3">
    <name type="scientific">Syntrophotalea carbinolica (strain DSM 2380 / NBRC 103641 / GraBd1)</name>
    <name type="common">Pelobacter carbinolicus</name>
    <dbReference type="NCBI Taxonomy" id="338963"/>
    <lineage>
        <taxon>Bacteria</taxon>
        <taxon>Pseudomonadati</taxon>
        <taxon>Thermodesulfobacteriota</taxon>
        <taxon>Desulfuromonadia</taxon>
        <taxon>Desulfuromonadales</taxon>
        <taxon>Syntrophotaleaceae</taxon>
        <taxon>Syntrophotalea</taxon>
    </lineage>
</organism>
<dbReference type="AlphaFoldDB" id="Q3A8N3"/>
<feature type="region of interest" description="Disordered" evidence="1">
    <location>
        <begin position="50"/>
        <end position="83"/>
    </location>
</feature>
<dbReference type="HOGENOM" id="CLU_102153_1_0_7"/>
<dbReference type="RefSeq" id="WP_011340301.1">
    <property type="nucleotide sequence ID" value="NC_007498.2"/>
</dbReference>
<dbReference type="eggNOG" id="ENOG503316B">
    <property type="taxonomic scope" value="Bacteria"/>
</dbReference>
<evidence type="ECO:0000313" key="3">
    <source>
        <dbReference type="Proteomes" id="UP000002534"/>
    </source>
</evidence>
<dbReference type="Proteomes" id="UP000002534">
    <property type="component" value="Chromosome"/>
</dbReference>
<dbReference type="EMBL" id="CP000142">
    <property type="protein sequence ID" value="ABA87860.1"/>
    <property type="molecule type" value="Genomic_DNA"/>
</dbReference>
<sequence length="144" mass="15729">MSKQLAAGDFIEARCTRCRAVTNHTIIAMVGTAPVRVRCNTCDGDHNYRAPKVKSAPKETTKARQPGATRKPKAIQQDEQQWQEAAAQLQAGQTVPYGMDKAFKTGDAVDHPVFGVGVVVEVIPPNKVEILFEAGRKLLRCKLS</sequence>
<reference evidence="2 3" key="2">
    <citation type="journal article" date="2012" name="BMC Genomics">
        <title>The genome of Pelobacter carbinolicus reveals surprising metabolic capabilities and physiological features.</title>
        <authorList>
            <person name="Aklujkar M."/>
            <person name="Haveman S.A."/>
            <person name="Didonato R.Jr."/>
            <person name="Chertkov O."/>
            <person name="Han C.S."/>
            <person name="Land M.L."/>
            <person name="Brown P."/>
            <person name="Lovley D.R."/>
        </authorList>
    </citation>
    <scope>NUCLEOTIDE SEQUENCE [LARGE SCALE GENOMIC DNA]</scope>
    <source>
        <strain evidence="3">DSM 2380 / NBRC 103641 / GraBd1</strain>
    </source>
</reference>
<evidence type="ECO:0000256" key="1">
    <source>
        <dbReference type="SAM" id="MobiDB-lite"/>
    </source>
</evidence>
<reference evidence="3" key="1">
    <citation type="submission" date="2005-10" db="EMBL/GenBank/DDBJ databases">
        <title>Complete sequence of Pelobacter carbinolicus DSM 2380.</title>
        <authorList>
            <person name="Copeland A."/>
            <person name="Lucas S."/>
            <person name="Lapidus A."/>
            <person name="Barry K."/>
            <person name="Detter J.C."/>
            <person name="Glavina T."/>
            <person name="Hammon N."/>
            <person name="Israni S."/>
            <person name="Pitluck S."/>
            <person name="Chertkov O."/>
            <person name="Schmutz J."/>
            <person name="Larimer F."/>
            <person name="Land M."/>
            <person name="Kyrpides N."/>
            <person name="Ivanova N."/>
            <person name="Richardson P."/>
        </authorList>
    </citation>
    <scope>NUCLEOTIDE SEQUENCE [LARGE SCALE GENOMIC DNA]</scope>
    <source>
        <strain evidence="3">DSM 2380 / NBRC 103641 / GraBd1</strain>
    </source>
</reference>
<protein>
    <submittedName>
        <fullName evidence="2">Uncharacterized protein</fullName>
    </submittedName>
</protein>
<gene>
    <name evidence="2" type="ordered locus">Pcar_0601</name>
</gene>